<keyword evidence="2" id="KW-0472">Membrane</keyword>
<organism evidence="4 5">
    <name type="scientific">Paenibacillus nuruki</name>
    <dbReference type="NCBI Taxonomy" id="1886670"/>
    <lineage>
        <taxon>Bacteria</taxon>
        <taxon>Bacillati</taxon>
        <taxon>Bacillota</taxon>
        <taxon>Bacilli</taxon>
        <taxon>Bacillales</taxon>
        <taxon>Paenibacillaceae</taxon>
        <taxon>Paenibacillus</taxon>
    </lineage>
</organism>
<reference evidence="4 5" key="1">
    <citation type="submission" date="2016-08" db="EMBL/GenBank/DDBJ databases">
        <title>Genome sequencing of Paenibacillus sp. TI45-13ar, isolated from Korean traditional nuruk.</title>
        <authorList>
            <person name="Kim S.-J."/>
        </authorList>
    </citation>
    <scope>NUCLEOTIDE SEQUENCE [LARGE SCALE GENOMIC DNA]</scope>
    <source>
        <strain evidence="4 5">TI45-13ar</strain>
    </source>
</reference>
<dbReference type="Pfam" id="PF00498">
    <property type="entry name" value="FHA"/>
    <property type="match status" value="1"/>
</dbReference>
<feature type="domain" description="FHA" evidence="3">
    <location>
        <begin position="550"/>
        <end position="600"/>
    </location>
</feature>
<dbReference type="CDD" id="cd00060">
    <property type="entry name" value="FHA"/>
    <property type="match status" value="1"/>
</dbReference>
<dbReference type="Gene3D" id="2.60.200.20">
    <property type="match status" value="1"/>
</dbReference>
<dbReference type="SMART" id="SM00240">
    <property type="entry name" value="FHA"/>
    <property type="match status" value="1"/>
</dbReference>
<dbReference type="InterPro" id="IPR000253">
    <property type="entry name" value="FHA_dom"/>
</dbReference>
<feature type="transmembrane region" description="Helical" evidence="2">
    <location>
        <begin position="344"/>
        <end position="364"/>
    </location>
</feature>
<evidence type="ECO:0000313" key="4">
    <source>
        <dbReference type="EMBL" id="ODP28754.1"/>
    </source>
</evidence>
<keyword evidence="2" id="KW-0812">Transmembrane</keyword>
<dbReference type="PROSITE" id="PS50006">
    <property type="entry name" value="FHA_DOMAIN"/>
    <property type="match status" value="1"/>
</dbReference>
<feature type="region of interest" description="Disordered" evidence="1">
    <location>
        <begin position="460"/>
        <end position="498"/>
    </location>
</feature>
<gene>
    <name evidence="4" type="ORF">PTI45_01730</name>
</gene>
<dbReference type="AlphaFoldDB" id="A0A1E3L4Z8"/>
<dbReference type="Proteomes" id="UP000094578">
    <property type="component" value="Unassembled WGS sequence"/>
</dbReference>
<feature type="region of interest" description="Disordered" evidence="1">
    <location>
        <begin position="259"/>
        <end position="313"/>
    </location>
</feature>
<feature type="region of interest" description="Disordered" evidence="1">
    <location>
        <begin position="216"/>
        <end position="237"/>
    </location>
</feature>
<name>A0A1E3L4Z8_9BACL</name>
<feature type="compositionally biased region" description="Polar residues" evidence="1">
    <location>
        <begin position="460"/>
        <end position="480"/>
    </location>
</feature>
<dbReference type="RefSeq" id="WP_069327165.1">
    <property type="nucleotide sequence ID" value="NZ_MDER01000034.1"/>
</dbReference>
<dbReference type="SUPFAM" id="SSF49879">
    <property type="entry name" value="SMAD/FHA domain"/>
    <property type="match status" value="1"/>
</dbReference>
<dbReference type="InterPro" id="IPR008984">
    <property type="entry name" value="SMAD_FHA_dom_sf"/>
</dbReference>
<evidence type="ECO:0000256" key="1">
    <source>
        <dbReference type="SAM" id="MobiDB-lite"/>
    </source>
</evidence>
<evidence type="ECO:0000259" key="3">
    <source>
        <dbReference type="PROSITE" id="PS50006"/>
    </source>
</evidence>
<keyword evidence="2" id="KW-1133">Transmembrane helix</keyword>
<accession>A0A1E3L4Z8</accession>
<dbReference type="STRING" id="1886670.PTI45_01730"/>
<evidence type="ECO:0000256" key="2">
    <source>
        <dbReference type="SAM" id="Phobius"/>
    </source>
</evidence>
<dbReference type="Pfam" id="PF19909">
    <property type="entry name" value="DUF6382"/>
    <property type="match status" value="1"/>
</dbReference>
<evidence type="ECO:0000313" key="5">
    <source>
        <dbReference type="Proteomes" id="UP000094578"/>
    </source>
</evidence>
<dbReference type="EMBL" id="MDER01000034">
    <property type="protein sequence ID" value="ODP28754.1"/>
    <property type="molecule type" value="Genomic_DNA"/>
</dbReference>
<feature type="compositionally biased region" description="Polar residues" evidence="1">
    <location>
        <begin position="225"/>
        <end position="237"/>
    </location>
</feature>
<dbReference type="PATRIC" id="fig|1886670.3.peg.1759"/>
<comment type="caution">
    <text evidence="4">The sequence shown here is derived from an EMBL/GenBank/DDBJ whole genome shotgun (WGS) entry which is preliminary data.</text>
</comment>
<feature type="compositionally biased region" description="Polar residues" evidence="1">
    <location>
        <begin position="293"/>
        <end position="306"/>
    </location>
</feature>
<sequence length="626" mass="69612">MQQLIQDFVQDGKTYMIVGREQGFQNSDLSKAQTGMMLASRIRGVLQLHLQEVDLQAVLRYDITGKRMLKHCMQGEMMGIAEYLGLLLQVVSTLEESSQHMLSMTNYVLDEEYIFVEGSLQAGTLHFTYIPVMETLNEDPVQMTLSKLASRWMTSVAELSGNQIQRILRYCHAEDFTIKGIKMLLLELLGNPQQMLDLTTHPTQPPASKWIDPAELRNNHVPPFSNATSSQESLSSNVRYQQEVNIPAQSATNPILQHMQNKKKRTNSSDLATPPLPSNQHQKSTKLSKDKSSATPSPSMSTQSVPDQEAQPMPSAHRTYLLAGGALVTAMIWKFGYLSHSNDFMLYGCTALTIAIALVIYMILKGKSPLKNGLQMPSFIRNKKSEEEEGSENWRWQADPILAGGGGALASAIVSSTPTPDPMRWRDENIAAIFGSDSPEPSPIRHQHSMVNGYEQQSAAYSNTGSPVEFGRSSQASSMPNDHEDTYSQHSSHHSTEMLSPHMATVLLGQDASSDQEYGHSKVQAFTGYLERRENGAMQMEPVRLTRGSFIIGRAAEGVHYLEKSTGTSRNHVELEINDQQITIKDLSSRNGTMLKGEPIVPYKEYPLHEGDSFTIAQAVYTLRLS</sequence>
<proteinExistence type="predicted"/>
<keyword evidence="5" id="KW-1185">Reference proteome</keyword>
<dbReference type="InterPro" id="IPR045962">
    <property type="entry name" value="DUF6382"/>
</dbReference>
<protein>
    <recommendedName>
        <fullName evidence="3">FHA domain-containing protein</fullName>
    </recommendedName>
</protein>
<feature type="transmembrane region" description="Helical" evidence="2">
    <location>
        <begin position="320"/>
        <end position="338"/>
    </location>
</feature>